<dbReference type="STRING" id="195064.SAMN05421721_101136"/>
<dbReference type="EMBL" id="FOUO01000001">
    <property type="protein sequence ID" value="SFM25055.1"/>
    <property type="molecule type" value="Genomic_DNA"/>
</dbReference>
<evidence type="ECO:0000313" key="3">
    <source>
        <dbReference type="EMBL" id="SFM25055.1"/>
    </source>
</evidence>
<feature type="domain" description="Uncharacterized protein TP-0789" evidence="2">
    <location>
        <begin position="104"/>
        <end position="289"/>
    </location>
</feature>
<reference evidence="3 4" key="1">
    <citation type="submission" date="2016-10" db="EMBL/GenBank/DDBJ databases">
        <authorList>
            <person name="de Groot N.N."/>
        </authorList>
    </citation>
    <scope>NUCLEOTIDE SEQUENCE [LARGE SCALE GENOMIC DNA]</scope>
    <source>
        <strain evidence="3 4">DSM 4180</strain>
    </source>
</reference>
<evidence type="ECO:0000256" key="1">
    <source>
        <dbReference type="SAM" id="MobiDB-lite"/>
    </source>
</evidence>
<feature type="region of interest" description="Disordered" evidence="1">
    <location>
        <begin position="1"/>
        <end position="24"/>
    </location>
</feature>
<evidence type="ECO:0000259" key="2">
    <source>
        <dbReference type="Pfam" id="PF17131"/>
    </source>
</evidence>
<evidence type="ECO:0000313" key="4">
    <source>
        <dbReference type="Proteomes" id="UP000199556"/>
    </source>
</evidence>
<proteinExistence type="predicted"/>
<dbReference type="Gene3D" id="2.50.20.10">
    <property type="entry name" value="Lipoprotein localisation LolA/LolB/LppX"/>
    <property type="match status" value="1"/>
</dbReference>
<dbReference type="Proteomes" id="UP000199556">
    <property type="component" value="Unassembled WGS sequence"/>
</dbReference>
<accession>A0A1I4PBN8</accession>
<keyword evidence="3" id="KW-0449">Lipoprotein</keyword>
<sequence>MGPAGGKVNTRRWDREGLQGGGIPGPARGPGHLLWAAMLACCVLWAGIPLAQAADGPGQELAQRVYDRPDGEDVTTRGTMILQEAGRDPRVRRMVTYQRDLAAGETHSLIRFTAPADIAGTGLLTLDHADGSSDQWIYLSALDRNRRIPSARRGGRFVGSDLYFEDLQDRRPDEDRHRLLGEDEIEGVATLKLESVPVDPGESAYARRVSWIHEPSLIPLRIDFYLPGREETPAKRLQVHRIERIQGYWTVMDSTMTDLDSGHRTRMTAEEVTYDRDLPEALFTPRALSDPEMESRYRP</sequence>
<organism evidence="3 4">
    <name type="scientific">Ectothiorhodospira mobilis</name>
    <dbReference type="NCBI Taxonomy" id="195064"/>
    <lineage>
        <taxon>Bacteria</taxon>
        <taxon>Pseudomonadati</taxon>
        <taxon>Pseudomonadota</taxon>
        <taxon>Gammaproteobacteria</taxon>
        <taxon>Chromatiales</taxon>
        <taxon>Ectothiorhodospiraceae</taxon>
        <taxon>Ectothiorhodospira</taxon>
    </lineage>
</organism>
<dbReference type="InterPro" id="IPR033399">
    <property type="entry name" value="TP_0789-like"/>
</dbReference>
<gene>
    <name evidence="3" type="ORF">SAMN05421721_101136</name>
</gene>
<protein>
    <submittedName>
        <fullName evidence="3">Outer membrane lipoprotein-sorting protein</fullName>
    </submittedName>
</protein>
<dbReference type="CDD" id="cd16329">
    <property type="entry name" value="LolA_like"/>
    <property type="match status" value="1"/>
</dbReference>
<name>A0A1I4PBN8_ECTMO</name>
<keyword evidence="4" id="KW-1185">Reference proteome</keyword>
<dbReference type="AlphaFoldDB" id="A0A1I4PBN8"/>
<dbReference type="Pfam" id="PF17131">
    <property type="entry name" value="LolA_like"/>
    <property type="match status" value="1"/>
</dbReference>